<dbReference type="Proteomes" id="UP000288212">
    <property type="component" value="Unassembled WGS sequence"/>
</dbReference>
<dbReference type="PANTHER" id="PTHR33361">
    <property type="entry name" value="GLR0591 PROTEIN"/>
    <property type="match status" value="1"/>
</dbReference>
<feature type="transmembrane region" description="Helical" evidence="1">
    <location>
        <begin position="21"/>
        <end position="37"/>
    </location>
</feature>
<evidence type="ECO:0000313" key="3">
    <source>
        <dbReference type="Proteomes" id="UP000288212"/>
    </source>
</evidence>
<dbReference type="EMBL" id="PIPI01000001">
    <property type="protein sequence ID" value="RUO22082.1"/>
    <property type="molecule type" value="Genomic_DNA"/>
</dbReference>
<keyword evidence="3" id="KW-1185">Reference proteome</keyword>
<dbReference type="Pfam" id="PF05960">
    <property type="entry name" value="DUF885"/>
    <property type="match status" value="1"/>
</dbReference>
<comment type="caution">
    <text evidence="2">The sequence shown here is derived from an EMBL/GenBank/DDBJ whole genome shotgun (WGS) entry which is preliminary data.</text>
</comment>
<keyword evidence="1" id="KW-1133">Transmembrane helix</keyword>
<protein>
    <submittedName>
        <fullName evidence="2">DUF885 domain-containing protein</fullName>
    </submittedName>
</protein>
<dbReference type="InterPro" id="IPR010281">
    <property type="entry name" value="DUF885"/>
</dbReference>
<keyword evidence="1" id="KW-0812">Transmembrane</keyword>
<dbReference type="OrthoDB" id="9769898at2"/>
<reference evidence="2 3" key="1">
    <citation type="journal article" date="2011" name="Front. Microbiol.">
        <title>Genomic signatures of strain selection and enhancement in Bacillus atrophaeus var. globigii, a historical biowarfare simulant.</title>
        <authorList>
            <person name="Gibbons H.S."/>
            <person name="Broomall S.M."/>
            <person name="McNew L.A."/>
            <person name="Daligault H."/>
            <person name="Chapman C."/>
            <person name="Bruce D."/>
            <person name="Karavis M."/>
            <person name="Krepps M."/>
            <person name="McGregor P.A."/>
            <person name="Hong C."/>
            <person name="Park K.H."/>
            <person name="Akmal A."/>
            <person name="Feldman A."/>
            <person name="Lin J.S."/>
            <person name="Chang W.E."/>
            <person name="Higgs B.W."/>
            <person name="Demirev P."/>
            <person name="Lindquist J."/>
            <person name="Liem A."/>
            <person name="Fochler E."/>
            <person name="Read T.D."/>
            <person name="Tapia R."/>
            <person name="Johnson S."/>
            <person name="Bishop-Lilly K.A."/>
            <person name="Detter C."/>
            <person name="Han C."/>
            <person name="Sozhamannan S."/>
            <person name="Rosenzweig C.N."/>
            <person name="Skowronski E.W."/>
        </authorList>
    </citation>
    <scope>NUCLEOTIDE SEQUENCE [LARGE SCALE GENOMIC DNA]</scope>
    <source>
        <strain evidence="2 3">AK5</strain>
    </source>
</reference>
<keyword evidence="1" id="KW-0472">Membrane</keyword>
<evidence type="ECO:0000256" key="1">
    <source>
        <dbReference type="SAM" id="Phobius"/>
    </source>
</evidence>
<gene>
    <name evidence="2" type="ORF">CWE06_01550</name>
</gene>
<sequence length="627" mass="71346">MVQNLQLQKLRFSRLTTTQSTWFIPIAFIVALIFVVACSPRDTSAPSGSAGSPTAATLTKIYDAYFQANLELNPLQATLMGQGQQHDRLPDVYSEEHRYRQRMLEEEYLAAVERIDPAQLSESDYLTYQLFRRDRRVALEQMQFPEHLIPMNQFYNAPSQLAVLGSGTGAQPFGQLEHYAQWERRMRQIPQFFAGIERNMRQGIEQDVVLPAVVVQRLIDQVRTHAIATEDYQSSIFWQPLLLLPETLEASRTELSASYQAALQEAVLPAYRALADFLEFEYLPAARTDEFGIGTLPNGKAWYEFAVRFHTTTNLTADEIHAIGLSEVARLHDAIGTVMDEVDFTGTLAEFFAFTRDDPQFHYATREEMLADYRAFAAAVEERTERLFFAERLPRAGYEIRKVEEFRERSASSGSYSVPSEDGSRPGIFYLNTYDLPARPTWAKGALTLHEAIPGHHYQLALQREMEHLPPFRRYGVETAFNEGWGLYAESLGDELGVYESYDRYGQYIAELWRAIRLVVDTGIHAYGWSRQDVLDYMYANAPVQEARAVSEAERFMALPGQALAYKIGQLHIQGLRDKAEAALGDDFDVREFHWQVLRHGALPLELLSQQIDAWVLSEGGDGNGDK</sequence>
<accession>A0A432VZJ1</accession>
<evidence type="ECO:0000313" key="2">
    <source>
        <dbReference type="EMBL" id="RUO22082.1"/>
    </source>
</evidence>
<dbReference type="AlphaFoldDB" id="A0A432VZJ1"/>
<organism evidence="2 3">
    <name type="scientific">Aliidiomarina haloalkalitolerans</name>
    <dbReference type="NCBI Taxonomy" id="859059"/>
    <lineage>
        <taxon>Bacteria</taxon>
        <taxon>Pseudomonadati</taxon>
        <taxon>Pseudomonadota</taxon>
        <taxon>Gammaproteobacteria</taxon>
        <taxon>Alteromonadales</taxon>
        <taxon>Idiomarinaceae</taxon>
        <taxon>Aliidiomarina</taxon>
    </lineage>
</organism>
<proteinExistence type="predicted"/>
<name>A0A432VZJ1_9GAMM</name>
<dbReference type="PANTHER" id="PTHR33361:SF16">
    <property type="entry name" value="DUF885 DOMAIN-CONTAINING PROTEIN"/>
    <property type="match status" value="1"/>
</dbReference>